<sequence>MRHRHEPTDPQWETTPGLLPGKAGDPGRTAVDNRRFANAVLSALKTGIPWADRPTRFGKPNTVGERFDRCCAAGVRERIAKALGDPDREEVPMDSTTVKAHPVASAGRRLPRGKEVADEAAAGGRPSGMRRSTDGVGDSRRW</sequence>
<reference evidence="4" key="1">
    <citation type="submission" date="2019-08" db="EMBL/GenBank/DDBJ databases">
        <title>Limnoglobus roseus gen. nov., sp. nov., a novel freshwater planctomycete with a giant genome from the family Gemmataceae.</title>
        <authorList>
            <person name="Kulichevskaya I.S."/>
            <person name="Naumoff D.G."/>
            <person name="Miroshnikov K."/>
            <person name="Ivanova A."/>
            <person name="Philippov D.A."/>
            <person name="Hakobyan A."/>
            <person name="Rijpstra I.C."/>
            <person name="Sinninghe Damste J.S."/>
            <person name="Liesack W."/>
            <person name="Dedysh S.N."/>
        </authorList>
    </citation>
    <scope>NUCLEOTIDE SEQUENCE [LARGE SCALE GENOMIC DNA]</scope>
    <source>
        <strain evidence="4">PX52</strain>
    </source>
</reference>
<dbReference type="KEGG" id="lrs:PX52LOC_03243"/>
<dbReference type="InterPro" id="IPR052909">
    <property type="entry name" value="Transposase_6_like"/>
</dbReference>
<proteinExistence type="predicted"/>
<evidence type="ECO:0000256" key="1">
    <source>
        <dbReference type="SAM" id="MobiDB-lite"/>
    </source>
</evidence>
<feature type="region of interest" description="Disordered" evidence="1">
    <location>
        <begin position="1"/>
        <end position="29"/>
    </location>
</feature>
<dbReference type="AlphaFoldDB" id="A0A5C1AC49"/>
<feature type="domain" description="Insertion element IS402-like" evidence="2">
    <location>
        <begin position="8"/>
        <end position="79"/>
    </location>
</feature>
<feature type="region of interest" description="Disordered" evidence="1">
    <location>
        <begin position="86"/>
        <end position="142"/>
    </location>
</feature>
<protein>
    <submittedName>
        <fullName evidence="3">IS5/IS1182 family transposase</fullName>
    </submittedName>
</protein>
<gene>
    <name evidence="3" type="ORF">PX52LOC_03243</name>
</gene>
<dbReference type="InterPro" id="IPR025161">
    <property type="entry name" value="IS402-like_dom"/>
</dbReference>
<dbReference type="Pfam" id="PF13340">
    <property type="entry name" value="DUF4096"/>
    <property type="match status" value="1"/>
</dbReference>
<dbReference type="PANTHER" id="PTHR46637">
    <property type="entry name" value="TIS1421-TRANSPOSASE PROTEIN A"/>
    <property type="match status" value="1"/>
</dbReference>
<feature type="compositionally biased region" description="Basic and acidic residues" evidence="1">
    <location>
        <begin position="131"/>
        <end position="142"/>
    </location>
</feature>
<name>A0A5C1AC49_9BACT</name>
<evidence type="ECO:0000313" key="3">
    <source>
        <dbReference type="EMBL" id="QEL16300.1"/>
    </source>
</evidence>
<dbReference type="RefSeq" id="WP_149111050.1">
    <property type="nucleotide sequence ID" value="NZ_CP042425.1"/>
</dbReference>
<dbReference type="PANTHER" id="PTHR46637:SF1">
    <property type="entry name" value="BLL5188 PROTEIN"/>
    <property type="match status" value="1"/>
</dbReference>
<accession>A0A5C1AC49</accession>
<organism evidence="3 4">
    <name type="scientific">Limnoglobus roseus</name>
    <dbReference type="NCBI Taxonomy" id="2598579"/>
    <lineage>
        <taxon>Bacteria</taxon>
        <taxon>Pseudomonadati</taxon>
        <taxon>Planctomycetota</taxon>
        <taxon>Planctomycetia</taxon>
        <taxon>Gemmatales</taxon>
        <taxon>Gemmataceae</taxon>
        <taxon>Limnoglobus</taxon>
    </lineage>
</organism>
<dbReference type="Proteomes" id="UP000324974">
    <property type="component" value="Chromosome"/>
</dbReference>
<dbReference type="OrthoDB" id="215598at2"/>
<evidence type="ECO:0000259" key="2">
    <source>
        <dbReference type="Pfam" id="PF13340"/>
    </source>
</evidence>
<evidence type="ECO:0000313" key="4">
    <source>
        <dbReference type="Proteomes" id="UP000324974"/>
    </source>
</evidence>
<keyword evidence="4" id="KW-1185">Reference proteome</keyword>
<dbReference type="EMBL" id="CP042425">
    <property type="protein sequence ID" value="QEL16300.1"/>
    <property type="molecule type" value="Genomic_DNA"/>
</dbReference>